<dbReference type="GO" id="GO:0009062">
    <property type="term" value="P:fatty acid catabolic process"/>
    <property type="evidence" value="ECO:0007669"/>
    <property type="project" value="TreeGrafter"/>
</dbReference>
<dbReference type="InterPro" id="IPR003703">
    <property type="entry name" value="Acyl_CoA_thio"/>
</dbReference>
<proteinExistence type="inferred from homology"/>
<evidence type="ECO:0000256" key="8">
    <source>
        <dbReference type="ARBA" id="ARBA00079653"/>
    </source>
</evidence>
<dbReference type="FunFam" id="2.40.160.210:FF:000001">
    <property type="entry name" value="Acyl-CoA thioesterase II"/>
    <property type="match status" value="1"/>
</dbReference>
<evidence type="ECO:0000256" key="5">
    <source>
        <dbReference type="ARBA" id="ARBA00038894"/>
    </source>
</evidence>
<dbReference type="Gene3D" id="2.40.160.210">
    <property type="entry name" value="Acyl-CoA thioesterase, double hotdog domain"/>
    <property type="match status" value="1"/>
</dbReference>
<dbReference type="GO" id="GO:0047617">
    <property type="term" value="F:fatty acyl-CoA hydrolase activity"/>
    <property type="evidence" value="ECO:0007669"/>
    <property type="project" value="UniProtKB-EC"/>
</dbReference>
<dbReference type="GO" id="GO:0005829">
    <property type="term" value="C:cytosol"/>
    <property type="evidence" value="ECO:0007669"/>
    <property type="project" value="TreeGrafter"/>
</dbReference>
<evidence type="ECO:0000256" key="1">
    <source>
        <dbReference type="ARBA" id="ARBA00006538"/>
    </source>
</evidence>
<evidence type="ECO:0000256" key="3">
    <source>
        <dbReference type="ARBA" id="ARBA00022801"/>
    </source>
</evidence>
<dbReference type="EMBL" id="CP014143">
    <property type="protein sequence ID" value="AOS97869.1"/>
    <property type="molecule type" value="Genomic_DNA"/>
</dbReference>
<dbReference type="InterPro" id="IPR042171">
    <property type="entry name" value="Acyl-CoA_hotdog"/>
</dbReference>
<evidence type="ECO:0000256" key="7">
    <source>
        <dbReference type="ARBA" id="ARBA00071120"/>
    </source>
</evidence>
<comment type="subunit">
    <text evidence="2">Homotetramer.</text>
</comment>
<dbReference type="PATRIC" id="fig|1769779.3.peg.2462"/>
<feature type="domain" description="Acyl-CoA thioesterase 2 C-terminal" evidence="9">
    <location>
        <begin position="171"/>
        <end position="275"/>
    </location>
</feature>
<reference evidence="12" key="1">
    <citation type="submission" date="2016-01" db="EMBL/GenBank/DDBJ databases">
        <title>Complete genome sequence of Microbulbifer sp. CCB-MM1, a halophile isolated from Matang Mangrove Forest, Perak.</title>
        <authorList>
            <person name="Moh T.H."/>
            <person name="Dinesh B."/>
            <person name="Lau N.-S."/>
            <person name="Go F."/>
            <person name="Alexander Chong S.-C."/>
        </authorList>
    </citation>
    <scope>NUCLEOTIDE SEQUENCE [LARGE SCALE GENOMIC DNA]</scope>
    <source>
        <strain evidence="12">CCB-MM1</strain>
    </source>
</reference>
<evidence type="ECO:0000256" key="4">
    <source>
        <dbReference type="ARBA" id="ARBA00023098"/>
    </source>
</evidence>
<comment type="similarity">
    <text evidence="1">Belongs to the C/M/P thioester hydrolase family.</text>
</comment>
<keyword evidence="4" id="KW-0443">Lipid metabolism</keyword>
<dbReference type="SUPFAM" id="SSF54637">
    <property type="entry name" value="Thioesterase/thiol ester dehydrase-isomerase"/>
    <property type="match status" value="2"/>
</dbReference>
<dbReference type="InterPro" id="IPR029069">
    <property type="entry name" value="HotDog_dom_sf"/>
</dbReference>
<dbReference type="InterPro" id="IPR025652">
    <property type="entry name" value="TesB_C"/>
</dbReference>
<dbReference type="GO" id="GO:0006637">
    <property type="term" value="P:acyl-CoA metabolic process"/>
    <property type="evidence" value="ECO:0007669"/>
    <property type="project" value="InterPro"/>
</dbReference>
<dbReference type="STRING" id="1769779.AUP74_02472"/>
<evidence type="ECO:0000313" key="12">
    <source>
        <dbReference type="Proteomes" id="UP000095672"/>
    </source>
</evidence>
<organism evidence="11 12">
    <name type="scientific">Microbulbifer aggregans</name>
    <dbReference type="NCBI Taxonomy" id="1769779"/>
    <lineage>
        <taxon>Bacteria</taxon>
        <taxon>Pseudomonadati</taxon>
        <taxon>Pseudomonadota</taxon>
        <taxon>Gammaproteobacteria</taxon>
        <taxon>Cellvibrionales</taxon>
        <taxon>Microbulbiferaceae</taxon>
        <taxon>Microbulbifer</taxon>
    </lineage>
</organism>
<dbReference type="RefSeq" id="WP_069947819.1">
    <property type="nucleotide sequence ID" value="NZ_CP014143.1"/>
</dbReference>
<gene>
    <name evidence="11" type="primary">tesB</name>
    <name evidence="11" type="ORF">AUP74_02472</name>
</gene>
<keyword evidence="3 11" id="KW-0378">Hydrolase</keyword>
<dbReference type="CDD" id="cd03444">
    <property type="entry name" value="Thioesterase_II_repeat1"/>
    <property type="match status" value="1"/>
</dbReference>
<dbReference type="CDD" id="cd03445">
    <property type="entry name" value="Thioesterase_II_repeat2"/>
    <property type="match status" value="1"/>
</dbReference>
<name>A0A1C9W9P2_9GAMM</name>
<evidence type="ECO:0000259" key="10">
    <source>
        <dbReference type="Pfam" id="PF13622"/>
    </source>
</evidence>
<dbReference type="Pfam" id="PF13622">
    <property type="entry name" value="4HBT_3"/>
    <property type="match status" value="1"/>
</dbReference>
<accession>A0A1C9W9P2</accession>
<dbReference type="KEGG" id="micc:AUP74_02472"/>
<sequence length="284" mass="32102">MEKLSNLLDVEELDVNLFRSRHHVENYRKILFGGQVLGQALMAATRTVEGRLPHSLHAYFLRPGSSEMPVIYDVDPIRDGGSFTTRRVVARQKGRAIFNMSASFQIREPGFDHQAPMPVGDIPDPESLKNTQQIAEEAGLTSAAHDQRRYMIDFRPVDPESYFSASVREPKCMFWFRVEGEMSDDPVEHRCALSYASDLALLGTSLQPHPISLFDPHLMPASLDHAMWFHRDFRADEWLLYVTDSPSASGARGYCRGQLFTRDGVLAASTCQEGLIRQIEDTKD</sequence>
<evidence type="ECO:0000256" key="2">
    <source>
        <dbReference type="ARBA" id="ARBA00011881"/>
    </source>
</evidence>
<dbReference type="Pfam" id="PF02551">
    <property type="entry name" value="Acyl_CoA_thio"/>
    <property type="match status" value="1"/>
</dbReference>
<comment type="catalytic activity">
    <reaction evidence="6">
        <text>a fatty acyl-CoA + H2O = a fatty acid + CoA + H(+)</text>
        <dbReference type="Rhea" id="RHEA:16781"/>
        <dbReference type="ChEBI" id="CHEBI:15377"/>
        <dbReference type="ChEBI" id="CHEBI:15378"/>
        <dbReference type="ChEBI" id="CHEBI:28868"/>
        <dbReference type="ChEBI" id="CHEBI:57287"/>
        <dbReference type="ChEBI" id="CHEBI:77636"/>
        <dbReference type="EC" id="3.1.2.20"/>
    </reaction>
    <physiologicalReaction direction="left-to-right" evidence="6">
        <dbReference type="Rhea" id="RHEA:16782"/>
    </physiologicalReaction>
</comment>
<dbReference type="InterPro" id="IPR049449">
    <property type="entry name" value="TesB_ACOT8-like_N"/>
</dbReference>
<dbReference type="OrthoDB" id="9781019at2"/>
<dbReference type="PANTHER" id="PTHR11066">
    <property type="entry name" value="ACYL-COA THIOESTERASE"/>
    <property type="match status" value="1"/>
</dbReference>
<evidence type="ECO:0000259" key="9">
    <source>
        <dbReference type="Pfam" id="PF02551"/>
    </source>
</evidence>
<evidence type="ECO:0000313" key="11">
    <source>
        <dbReference type="EMBL" id="AOS97869.1"/>
    </source>
</evidence>
<dbReference type="AlphaFoldDB" id="A0A1C9W9P2"/>
<dbReference type="Proteomes" id="UP000095672">
    <property type="component" value="Chromosome"/>
</dbReference>
<keyword evidence="12" id="KW-1185">Reference proteome</keyword>
<evidence type="ECO:0000256" key="6">
    <source>
        <dbReference type="ARBA" id="ARBA00050943"/>
    </source>
</evidence>
<dbReference type="PANTHER" id="PTHR11066:SF34">
    <property type="entry name" value="ACYL-COENZYME A THIOESTERASE 8"/>
    <property type="match status" value="1"/>
</dbReference>
<feature type="domain" description="Acyl-CoA thioesterase-like N-terminal HotDog" evidence="10">
    <location>
        <begin position="30"/>
        <end position="105"/>
    </location>
</feature>
<dbReference type="EC" id="3.1.2.20" evidence="5"/>
<protein>
    <recommendedName>
        <fullName evidence="7">Acyl-CoA thioesterase 2</fullName>
        <ecNumber evidence="5">3.1.2.20</ecNumber>
    </recommendedName>
    <alternativeName>
        <fullName evidence="8">Thioesterase II</fullName>
    </alternativeName>
</protein>